<dbReference type="Pfam" id="PF01156">
    <property type="entry name" value="IU_nuc_hydro"/>
    <property type="match status" value="1"/>
</dbReference>
<feature type="domain" description="Inosine/uridine-preferring nucleoside hydrolase" evidence="3">
    <location>
        <begin position="5"/>
        <end position="305"/>
    </location>
</feature>
<dbReference type="EC" id="3.2.2.-" evidence="4"/>
<sequence>MTKKVLIFADPGIDDTIALILAYFAKEIEIVGIVADYGNVPKKMAVENTLFLQNKVGDTNIKIFSGAERPLTNGSADFFTDVHGTHGLGPLVPNESLPDGQLENFFEVINVIKKHKEELIIVSLGRLTSLAILCISYENLMKQIKSYYVMGGAFLHPGNVTPVSEANFYSDPVAANVVLRSIPNMSIYPLNVTQYSIVTPEMAEYIDAKGKAPLFKPLFNHYYYGYYQKTLPQLKGCPFHDTMPIMALLDDSMFTYYDKSPICVMSKWVARGQSIADFRSLAGSKPFINWPSQRIAIDFNYNQFFKHFMTIMTDEEF</sequence>
<dbReference type="InterPro" id="IPR023186">
    <property type="entry name" value="IUNH"/>
</dbReference>
<reference evidence="5" key="1">
    <citation type="submission" date="2023-11" db="EMBL/GenBank/DDBJ databases">
        <title>Genome Sequence of Bacillus pseudomycoides stain BUPM19.</title>
        <authorList>
            <person name="Farhat A."/>
        </authorList>
    </citation>
    <scope>NUCLEOTIDE SEQUENCE [LARGE SCALE GENOMIC DNA]</scope>
    <source>
        <strain evidence="5">BUPM19</strain>
    </source>
</reference>
<keyword evidence="5" id="KW-1185">Reference proteome</keyword>
<dbReference type="RefSeq" id="WP_374218154.1">
    <property type="nucleotide sequence ID" value="NZ_JAXOVW010000031.1"/>
</dbReference>
<dbReference type="Proteomes" id="UP001291930">
    <property type="component" value="Unassembled WGS sequence"/>
</dbReference>
<evidence type="ECO:0000256" key="1">
    <source>
        <dbReference type="ARBA" id="ARBA00022801"/>
    </source>
</evidence>
<keyword evidence="2 4" id="KW-0326">Glycosidase</keyword>
<dbReference type="PANTHER" id="PTHR12304:SF4">
    <property type="entry name" value="URIDINE NUCLEOSIDASE"/>
    <property type="match status" value="1"/>
</dbReference>
<accession>A0ABU5JY75</accession>
<dbReference type="SUPFAM" id="SSF53590">
    <property type="entry name" value="Nucleoside hydrolase"/>
    <property type="match status" value="1"/>
</dbReference>
<dbReference type="Gene3D" id="3.90.245.10">
    <property type="entry name" value="Ribonucleoside hydrolase-like"/>
    <property type="match status" value="1"/>
</dbReference>
<comment type="caution">
    <text evidence="4">The sequence shown here is derived from an EMBL/GenBank/DDBJ whole genome shotgun (WGS) entry which is preliminary data.</text>
</comment>
<keyword evidence="1 4" id="KW-0378">Hydrolase</keyword>
<proteinExistence type="predicted"/>
<dbReference type="GO" id="GO:0016798">
    <property type="term" value="F:hydrolase activity, acting on glycosyl bonds"/>
    <property type="evidence" value="ECO:0007669"/>
    <property type="project" value="UniProtKB-KW"/>
</dbReference>
<dbReference type="InterPro" id="IPR001910">
    <property type="entry name" value="Inosine/uridine_hydrolase_dom"/>
</dbReference>
<dbReference type="InterPro" id="IPR036452">
    <property type="entry name" value="Ribo_hydro-like"/>
</dbReference>
<evidence type="ECO:0000259" key="3">
    <source>
        <dbReference type="Pfam" id="PF01156"/>
    </source>
</evidence>
<protein>
    <submittedName>
        <fullName evidence="4">Nucleoside hydrolase</fullName>
        <ecNumber evidence="4">3.2.2.-</ecNumber>
    </submittedName>
</protein>
<organism evidence="4 5">
    <name type="scientific">Bacillus bingmayongensis</name>
    <dbReference type="NCBI Taxonomy" id="1150157"/>
    <lineage>
        <taxon>Bacteria</taxon>
        <taxon>Bacillati</taxon>
        <taxon>Bacillota</taxon>
        <taxon>Bacilli</taxon>
        <taxon>Bacillales</taxon>
        <taxon>Bacillaceae</taxon>
        <taxon>Bacillus</taxon>
    </lineage>
</organism>
<evidence type="ECO:0000256" key="2">
    <source>
        <dbReference type="ARBA" id="ARBA00023295"/>
    </source>
</evidence>
<name>A0ABU5JY75_9BACI</name>
<evidence type="ECO:0000313" key="4">
    <source>
        <dbReference type="EMBL" id="MDZ5608375.1"/>
    </source>
</evidence>
<evidence type="ECO:0000313" key="5">
    <source>
        <dbReference type="Proteomes" id="UP001291930"/>
    </source>
</evidence>
<dbReference type="PANTHER" id="PTHR12304">
    <property type="entry name" value="INOSINE-URIDINE PREFERRING NUCLEOSIDE HYDROLASE"/>
    <property type="match status" value="1"/>
</dbReference>
<gene>
    <name evidence="4" type="ORF">U2I54_15050</name>
</gene>
<dbReference type="CDD" id="cd00455">
    <property type="entry name" value="nuc_hydro"/>
    <property type="match status" value="1"/>
</dbReference>
<dbReference type="EMBL" id="JAXOVW010000031">
    <property type="protein sequence ID" value="MDZ5608375.1"/>
    <property type="molecule type" value="Genomic_DNA"/>
</dbReference>